<gene>
    <name evidence="3" type="ORF">LVJ94_44915</name>
</gene>
<protein>
    <submittedName>
        <fullName evidence="3">Uncharacterized protein</fullName>
    </submittedName>
</protein>
<name>A0ABZ2KZW5_9BACT</name>
<dbReference type="Proteomes" id="UP001374803">
    <property type="component" value="Chromosome"/>
</dbReference>
<reference evidence="3" key="1">
    <citation type="submission" date="2021-12" db="EMBL/GenBank/DDBJ databases">
        <title>Discovery of the Pendulisporaceae a myxobacterial family with distinct sporulation behavior and unique specialized metabolism.</title>
        <authorList>
            <person name="Garcia R."/>
            <person name="Popoff A."/>
            <person name="Bader C.D."/>
            <person name="Loehr J."/>
            <person name="Walesch S."/>
            <person name="Walt C."/>
            <person name="Boldt J."/>
            <person name="Bunk B."/>
            <person name="Haeckl F.J.F.P.J."/>
            <person name="Gunesch A.P."/>
            <person name="Birkelbach J."/>
            <person name="Nuebel U."/>
            <person name="Pietschmann T."/>
            <person name="Bach T."/>
            <person name="Mueller R."/>
        </authorList>
    </citation>
    <scope>NUCLEOTIDE SEQUENCE</scope>
    <source>
        <strain evidence="3">MSr11367</strain>
    </source>
</reference>
<keyword evidence="2" id="KW-0732">Signal</keyword>
<evidence type="ECO:0000313" key="3">
    <source>
        <dbReference type="EMBL" id="WXB04037.1"/>
    </source>
</evidence>
<dbReference type="RefSeq" id="WP_394833672.1">
    <property type="nucleotide sequence ID" value="NZ_CP089929.1"/>
</dbReference>
<feature type="signal peptide" evidence="2">
    <location>
        <begin position="1"/>
        <end position="24"/>
    </location>
</feature>
<evidence type="ECO:0000256" key="2">
    <source>
        <dbReference type="SAM" id="SignalP"/>
    </source>
</evidence>
<proteinExistence type="predicted"/>
<dbReference type="PROSITE" id="PS51257">
    <property type="entry name" value="PROKAR_LIPOPROTEIN"/>
    <property type="match status" value="1"/>
</dbReference>
<evidence type="ECO:0000313" key="4">
    <source>
        <dbReference type="Proteomes" id="UP001374803"/>
    </source>
</evidence>
<sequence length="200" mass="20755">MRIRPILLAAVVVASIAACSGATGSELLEEPSRGASSNTPPPGGGSGGSNDAGVNDASLPQDAGPPDTGSRPTGVVCGDIENAPTYCNREREYCCVSTFMDSTLRSCMVRGLSLCGGVRIGCDSASDCGKGEVCCGIYSERTASYSTVECTPRVRCMGRPSTEEIFVLFCDPNAREDECADTGATCMRSQSIKGYFVCGK</sequence>
<accession>A0ABZ2KZW5</accession>
<evidence type="ECO:0000256" key="1">
    <source>
        <dbReference type="SAM" id="MobiDB-lite"/>
    </source>
</evidence>
<organism evidence="3 4">
    <name type="scientific">Pendulispora rubella</name>
    <dbReference type="NCBI Taxonomy" id="2741070"/>
    <lineage>
        <taxon>Bacteria</taxon>
        <taxon>Pseudomonadati</taxon>
        <taxon>Myxococcota</taxon>
        <taxon>Myxococcia</taxon>
        <taxon>Myxococcales</taxon>
        <taxon>Sorangiineae</taxon>
        <taxon>Pendulisporaceae</taxon>
        <taxon>Pendulispora</taxon>
    </lineage>
</organism>
<keyword evidence="4" id="KW-1185">Reference proteome</keyword>
<feature type="chain" id="PRO_5046410002" evidence="2">
    <location>
        <begin position="25"/>
        <end position="200"/>
    </location>
</feature>
<dbReference type="EMBL" id="CP089983">
    <property type="protein sequence ID" value="WXB04037.1"/>
    <property type="molecule type" value="Genomic_DNA"/>
</dbReference>
<feature type="region of interest" description="Disordered" evidence="1">
    <location>
        <begin position="27"/>
        <end position="75"/>
    </location>
</feature>